<dbReference type="EMBL" id="QJJK01000011">
    <property type="protein sequence ID" value="PXW54721.1"/>
    <property type="molecule type" value="Genomic_DNA"/>
</dbReference>
<dbReference type="InterPro" id="IPR001775">
    <property type="entry name" value="GspD/PilQ"/>
</dbReference>
<evidence type="ECO:0000256" key="2">
    <source>
        <dbReference type="SAM" id="MobiDB-lite"/>
    </source>
</evidence>
<dbReference type="Pfam" id="PF00263">
    <property type="entry name" value="Secretin"/>
    <property type="match status" value="1"/>
</dbReference>
<evidence type="ECO:0000313" key="6">
    <source>
        <dbReference type="Proteomes" id="UP000248021"/>
    </source>
</evidence>
<comment type="caution">
    <text evidence="5">The sequence shown here is derived from an EMBL/GenBank/DDBJ whole genome shotgun (WGS) entry which is preliminary data.</text>
</comment>
<protein>
    <submittedName>
        <fullName evidence="5">Pilus assembly protein CpaC</fullName>
    </submittedName>
</protein>
<feature type="domain" description="Pilus formation protein N-terminal" evidence="4">
    <location>
        <begin position="64"/>
        <end position="132"/>
    </location>
</feature>
<dbReference type="PANTHER" id="PTHR30332:SF17">
    <property type="entry name" value="TYPE IV PILIATION SYSTEM PROTEIN DR_0774-RELATED"/>
    <property type="match status" value="1"/>
</dbReference>
<feature type="domain" description="Type II/III secretion system secretin-like" evidence="3">
    <location>
        <begin position="273"/>
        <end position="440"/>
    </location>
</feature>
<dbReference type="Pfam" id="PF13629">
    <property type="entry name" value="T2SS-T3SS_pil_N"/>
    <property type="match status" value="1"/>
</dbReference>
<proteinExistence type="inferred from homology"/>
<dbReference type="OrthoDB" id="9775455at2"/>
<dbReference type="PRINTS" id="PR00811">
    <property type="entry name" value="BCTERIALGSPD"/>
</dbReference>
<organism evidence="5 6">
    <name type="scientific">Chelatococcus asaccharovorans</name>
    <dbReference type="NCBI Taxonomy" id="28210"/>
    <lineage>
        <taxon>Bacteria</taxon>
        <taxon>Pseudomonadati</taxon>
        <taxon>Pseudomonadota</taxon>
        <taxon>Alphaproteobacteria</taxon>
        <taxon>Hyphomicrobiales</taxon>
        <taxon>Chelatococcaceae</taxon>
        <taxon>Chelatococcus</taxon>
    </lineage>
</organism>
<dbReference type="GO" id="GO:0009306">
    <property type="term" value="P:protein secretion"/>
    <property type="evidence" value="ECO:0007669"/>
    <property type="project" value="InterPro"/>
</dbReference>
<dbReference type="InterPro" id="IPR032789">
    <property type="entry name" value="T2SS-T3SS_pil_N"/>
</dbReference>
<evidence type="ECO:0000259" key="4">
    <source>
        <dbReference type="Pfam" id="PF13629"/>
    </source>
</evidence>
<accession>A0A2V3U0F7</accession>
<dbReference type="AlphaFoldDB" id="A0A2V3U0F7"/>
<dbReference type="InterPro" id="IPR050810">
    <property type="entry name" value="Bact_Secretion_Sys_Channel"/>
</dbReference>
<gene>
    <name evidence="5" type="ORF">C7450_111254</name>
</gene>
<dbReference type="GO" id="GO:0015627">
    <property type="term" value="C:type II protein secretion system complex"/>
    <property type="evidence" value="ECO:0007669"/>
    <property type="project" value="TreeGrafter"/>
</dbReference>
<dbReference type="Proteomes" id="UP000248021">
    <property type="component" value="Unassembled WGS sequence"/>
</dbReference>
<dbReference type="RefSeq" id="WP_110377168.1">
    <property type="nucleotide sequence ID" value="NZ_JAHBRY010000001.1"/>
</dbReference>
<evidence type="ECO:0000313" key="5">
    <source>
        <dbReference type="EMBL" id="PXW54721.1"/>
    </source>
</evidence>
<dbReference type="InterPro" id="IPR004846">
    <property type="entry name" value="T2SS/T3SS_dom"/>
</dbReference>
<sequence>MSIALDPIPVPAPPPVRRRRTDEGRRTLRPMVIAMLAALLLPANPASADNGLRPGFSLEPAQIRRIDLSIGRSTVINLSRDAKEVFVADPKVANAVVRSARKLFIIGAGDGATSIIALDANGQQLASIDITVGRDMNVLRQTIKAVAPHATVEARAVGESILLTGSTSSAVEAQQIADVAGAFVATGAAGSGGKGNVINALTIRARDQVMLKVTIAEVQRNVLKQLGVDATGTWNLGRISLDAVTSNAFPVQGVPDNSVVSNFGSKNSVTLRALEQAGVARTLAEPTLTAISGETAAFLVGGEVPIPSGYSCSGTGTSTCTPSIEFKKFGVALTFTPVVLSEGRMSLRVATEVSEIDTQNSTRYASFSVPGFKVRRSETTVELPSGGSMVTAGLIQQNSRQAITGLPGLLNLPILGVLFRSRDYQRQETELMIAVSPYIAKPVSAHEIARPDDGFADAMDPQGVFLGRVNRIYGPKTGRPAHASAPNRIGFIND</sequence>
<feature type="region of interest" description="Disordered" evidence="2">
    <location>
        <begin position="1"/>
        <end position="24"/>
    </location>
</feature>
<dbReference type="PANTHER" id="PTHR30332">
    <property type="entry name" value="PROBABLE GENERAL SECRETION PATHWAY PROTEIN D"/>
    <property type="match status" value="1"/>
</dbReference>
<evidence type="ECO:0000259" key="3">
    <source>
        <dbReference type="Pfam" id="PF00263"/>
    </source>
</evidence>
<comment type="similarity">
    <text evidence="1">Belongs to the bacterial secretin family.</text>
</comment>
<keyword evidence="6" id="KW-1185">Reference proteome</keyword>
<reference evidence="5 6" key="1">
    <citation type="submission" date="2018-05" db="EMBL/GenBank/DDBJ databases">
        <title>Genomic Encyclopedia of Type Strains, Phase IV (KMG-IV): sequencing the most valuable type-strain genomes for metagenomic binning, comparative biology and taxonomic classification.</title>
        <authorList>
            <person name="Goeker M."/>
        </authorList>
    </citation>
    <scope>NUCLEOTIDE SEQUENCE [LARGE SCALE GENOMIC DNA]</scope>
    <source>
        <strain evidence="5 6">DSM 6462</strain>
    </source>
</reference>
<name>A0A2V3U0F7_9HYPH</name>
<evidence type="ECO:0000256" key="1">
    <source>
        <dbReference type="RuleBase" id="RU004003"/>
    </source>
</evidence>